<keyword evidence="4" id="KW-0808">Transferase</keyword>
<dbReference type="Proteomes" id="UP000644192">
    <property type="component" value="Unassembled WGS sequence"/>
</dbReference>
<dbReference type="Proteomes" id="UP000253594">
    <property type="component" value="Unassembled WGS sequence"/>
</dbReference>
<comment type="caution">
    <text evidence="4">The sequence shown here is derived from an EMBL/GenBank/DDBJ whole genome shotgun (WGS) entry which is preliminary data.</text>
</comment>
<evidence type="ECO:0000313" key="4">
    <source>
        <dbReference type="EMBL" id="RCI76696.1"/>
    </source>
</evidence>
<dbReference type="EMBL" id="WXZT01000002">
    <property type="protein sequence ID" value="MZZ11488.1"/>
    <property type="molecule type" value="Genomic_DNA"/>
</dbReference>
<dbReference type="InterPro" id="IPR050194">
    <property type="entry name" value="Glycosyltransferase_grp1"/>
</dbReference>
<keyword evidence="1" id="KW-1133">Transmembrane helix</keyword>
<protein>
    <submittedName>
        <fullName evidence="3 4">Glycosyltransferase</fullName>
    </submittedName>
</protein>
<sequence length="413" mass="45281">MNVWYVHPYAGGPGVGRYWRPYYFSKFWNQAGHRSVIISAGYHHLLEPDEKRSGVTCVNGAEYAYVPTLRYLGNGVGRMLSMLIFTMMLLPFCLILALKRGTPDAIIYSSPHPFGVVSCWLAARLLGAKFVFEVRDIWPLSLVELGGLKADNPLVRVTGWIERFSYARADKIISLLPCAEPHMADKGLAAGKFLWVPNGVDSSDISPDSAVSSSDLVRHVQVLKEQGVFVVIYAGAHGEPNALEGLVRSAGLLRERGASIRIILVGKGECKEQLKAIAAQDASGLVEFFDQQPKETIMAVLKLASAGYISLKSEPIFRFGVSPNKLWDYMLVGLPVIFACKAGNDPVSDYDCGVSADPDAPEDITAAIFRLLLLSEDERRTMGQRGRDAVLEHYTYESLALQVLNALADGRAA</sequence>
<evidence type="ECO:0000313" key="5">
    <source>
        <dbReference type="Proteomes" id="UP000253594"/>
    </source>
</evidence>
<dbReference type="EMBL" id="QORE01000011">
    <property type="protein sequence ID" value="RCI76696.1"/>
    <property type="molecule type" value="Genomic_DNA"/>
</dbReference>
<dbReference type="PANTHER" id="PTHR45947">
    <property type="entry name" value="SULFOQUINOVOSYL TRANSFERASE SQD2"/>
    <property type="match status" value="1"/>
</dbReference>
<dbReference type="PANTHER" id="PTHR45947:SF3">
    <property type="entry name" value="SULFOQUINOVOSYL TRANSFERASE SQD2"/>
    <property type="match status" value="1"/>
</dbReference>
<dbReference type="SMR" id="A0A2V4FR12"/>
<accession>A0A2V4FR12</accession>
<keyword evidence="1" id="KW-0472">Membrane</keyword>
<dbReference type="Pfam" id="PF13692">
    <property type="entry name" value="Glyco_trans_1_4"/>
    <property type="match status" value="1"/>
</dbReference>
<name>A0A2V4FR12_PSEAI</name>
<dbReference type="InterPro" id="IPR028098">
    <property type="entry name" value="Glyco_trans_4-like_N"/>
</dbReference>
<dbReference type="SUPFAM" id="SSF53756">
    <property type="entry name" value="UDP-Glycosyltransferase/glycogen phosphorylase"/>
    <property type="match status" value="1"/>
</dbReference>
<evidence type="ECO:0000259" key="2">
    <source>
        <dbReference type="Pfam" id="PF13579"/>
    </source>
</evidence>
<dbReference type="Pfam" id="PF13579">
    <property type="entry name" value="Glyco_trans_4_4"/>
    <property type="match status" value="1"/>
</dbReference>
<evidence type="ECO:0000256" key="1">
    <source>
        <dbReference type="SAM" id="Phobius"/>
    </source>
</evidence>
<organism evidence="4 5">
    <name type="scientific">Pseudomonas aeruginosa</name>
    <dbReference type="NCBI Taxonomy" id="287"/>
    <lineage>
        <taxon>Bacteria</taxon>
        <taxon>Pseudomonadati</taxon>
        <taxon>Pseudomonadota</taxon>
        <taxon>Gammaproteobacteria</taxon>
        <taxon>Pseudomonadales</taxon>
        <taxon>Pseudomonadaceae</taxon>
        <taxon>Pseudomonas</taxon>
    </lineage>
</organism>
<dbReference type="AlphaFoldDB" id="A0A2V4FR12"/>
<feature type="transmembrane region" description="Helical" evidence="1">
    <location>
        <begin position="79"/>
        <end position="98"/>
    </location>
</feature>
<evidence type="ECO:0000313" key="3">
    <source>
        <dbReference type="EMBL" id="MZZ11488.1"/>
    </source>
</evidence>
<dbReference type="CDD" id="cd03794">
    <property type="entry name" value="GT4_WbuB-like"/>
    <property type="match status" value="1"/>
</dbReference>
<reference evidence="4 5" key="1">
    <citation type="submission" date="2018-07" db="EMBL/GenBank/DDBJ databases">
        <title>Mechanisms of high-level aminoglycoside resistance among Gram-negative pathogens in Brazil.</title>
        <authorList>
            <person name="Ballaben A.S."/>
            <person name="Darini A.L.C."/>
            <person name="Doi Y."/>
        </authorList>
    </citation>
    <scope>NUCLEOTIDE SEQUENCE [LARGE SCALE GENOMIC DNA]</scope>
    <source>
        <strain evidence="4 5">B2-305</strain>
    </source>
</reference>
<reference evidence="3" key="2">
    <citation type="submission" date="2020-01" db="EMBL/GenBank/DDBJ databases">
        <title>Bacteria Cultured from War Wounds Associated with the Conflict in Eastern Ukraine.</title>
        <authorList>
            <person name="Snesrud E."/>
            <person name="Galac M.R."/>
            <person name="Mc Gann P."/>
            <person name="Valentine K."/>
            <person name="Viacheslav K."/>
        </authorList>
    </citation>
    <scope>NUCLEOTIDE SEQUENCE</scope>
    <source>
        <strain evidence="3">VNMU148</strain>
    </source>
</reference>
<proteinExistence type="predicted"/>
<dbReference type="GO" id="GO:0016758">
    <property type="term" value="F:hexosyltransferase activity"/>
    <property type="evidence" value="ECO:0007669"/>
    <property type="project" value="TreeGrafter"/>
</dbReference>
<gene>
    <name evidence="4" type="ORF">DT376_01035</name>
    <name evidence="3" type="ORF">GUL26_04435</name>
</gene>
<dbReference type="RefSeq" id="WP_003119729.1">
    <property type="nucleotide sequence ID" value="NZ_BSAO01000044.1"/>
</dbReference>
<feature type="domain" description="Glycosyltransferase subfamily 4-like N-terminal" evidence="2">
    <location>
        <begin position="28"/>
        <end position="199"/>
    </location>
</feature>
<keyword evidence="1" id="KW-0812">Transmembrane</keyword>
<dbReference type="Gene3D" id="3.40.50.2000">
    <property type="entry name" value="Glycogen Phosphorylase B"/>
    <property type="match status" value="2"/>
</dbReference>